<comment type="caution">
    <text evidence="1">The sequence shown here is derived from an EMBL/GenBank/DDBJ whole genome shotgun (WGS) entry which is preliminary data.</text>
</comment>
<gene>
    <name evidence="1" type="ORF">HJC23_009570</name>
</gene>
<keyword evidence="2" id="KW-1185">Reference proteome</keyword>
<dbReference type="AlphaFoldDB" id="A0ABD3PHZ9"/>
<name>A0ABD3PHZ9_9STRA</name>
<protein>
    <submittedName>
        <fullName evidence="1">Uncharacterized protein</fullName>
    </submittedName>
</protein>
<evidence type="ECO:0000313" key="2">
    <source>
        <dbReference type="Proteomes" id="UP001516023"/>
    </source>
</evidence>
<reference evidence="1 2" key="1">
    <citation type="journal article" date="2020" name="G3 (Bethesda)">
        <title>Improved Reference Genome for Cyclotella cryptica CCMP332, a Model for Cell Wall Morphogenesis, Salinity Adaptation, and Lipid Production in Diatoms (Bacillariophyta).</title>
        <authorList>
            <person name="Roberts W.R."/>
            <person name="Downey K.M."/>
            <person name="Ruck E.C."/>
            <person name="Traller J.C."/>
            <person name="Alverson A.J."/>
        </authorList>
    </citation>
    <scope>NUCLEOTIDE SEQUENCE [LARGE SCALE GENOMIC DNA]</scope>
    <source>
        <strain evidence="1 2">CCMP332</strain>
    </source>
</reference>
<dbReference type="EMBL" id="JABMIG020000177">
    <property type="protein sequence ID" value="KAL3787324.1"/>
    <property type="molecule type" value="Genomic_DNA"/>
</dbReference>
<evidence type="ECO:0000313" key="1">
    <source>
        <dbReference type="EMBL" id="KAL3787324.1"/>
    </source>
</evidence>
<accession>A0ABD3PHZ9</accession>
<organism evidence="1 2">
    <name type="scientific">Cyclotella cryptica</name>
    <dbReference type="NCBI Taxonomy" id="29204"/>
    <lineage>
        <taxon>Eukaryota</taxon>
        <taxon>Sar</taxon>
        <taxon>Stramenopiles</taxon>
        <taxon>Ochrophyta</taxon>
        <taxon>Bacillariophyta</taxon>
        <taxon>Coscinodiscophyceae</taxon>
        <taxon>Thalassiosirophycidae</taxon>
        <taxon>Stephanodiscales</taxon>
        <taxon>Stephanodiscaceae</taxon>
        <taxon>Cyclotella</taxon>
    </lineage>
</organism>
<feature type="non-terminal residue" evidence="1">
    <location>
        <position position="1"/>
    </location>
</feature>
<sequence>LPTNGPDERKQSGQDLHFHSKHRSNIITIENDTASLQSSHQKYQGIQASYYINEDDMVVTDNVRYGAGLLLKMIFDAMGFCQQLEHASGNEGMAQIIPNSLEMALIPNSYEARVITLAKEPFTICQRSMDASHQLDVKDKSLTILHVHDFSSVALVFSACSLNVHYDVNGREFLNFMCSYPLTNPHNEVTHMLRICQELPARLLKDKRHCS</sequence>
<dbReference type="Proteomes" id="UP001516023">
    <property type="component" value="Unassembled WGS sequence"/>
</dbReference>
<proteinExistence type="predicted"/>